<gene>
    <name evidence="2" type="ORF">SAMN05443244_3314</name>
</gene>
<feature type="transmembrane region" description="Helical" evidence="1">
    <location>
        <begin position="12"/>
        <end position="30"/>
    </location>
</feature>
<dbReference type="Proteomes" id="UP000182409">
    <property type="component" value="Unassembled WGS sequence"/>
</dbReference>
<dbReference type="AlphaFoldDB" id="A0A1H4S1G8"/>
<evidence type="ECO:0000313" key="3">
    <source>
        <dbReference type="Proteomes" id="UP000182409"/>
    </source>
</evidence>
<organism evidence="2 3">
    <name type="scientific">Terriglobus roseus</name>
    <dbReference type="NCBI Taxonomy" id="392734"/>
    <lineage>
        <taxon>Bacteria</taxon>
        <taxon>Pseudomonadati</taxon>
        <taxon>Acidobacteriota</taxon>
        <taxon>Terriglobia</taxon>
        <taxon>Terriglobales</taxon>
        <taxon>Acidobacteriaceae</taxon>
        <taxon>Terriglobus</taxon>
    </lineage>
</organism>
<reference evidence="2 3" key="1">
    <citation type="submission" date="2016-10" db="EMBL/GenBank/DDBJ databases">
        <authorList>
            <person name="de Groot N.N."/>
        </authorList>
    </citation>
    <scope>NUCLEOTIDE SEQUENCE [LARGE SCALE GENOMIC DNA]</scope>
    <source>
        <strain evidence="2 3">AB35.6</strain>
    </source>
</reference>
<keyword evidence="1" id="KW-0812">Transmembrane</keyword>
<sequence length="97" mass="11113">MTDLHSMGLPFWFLVLSLFLPRISMLVLYLQGHTGSTYVIQWVPVLVALLVPRILILFWIYTAQGLSIWFLIHAVALVIAWGGTGGRTVYRRRRSDL</sequence>
<keyword evidence="1" id="KW-0472">Membrane</keyword>
<protein>
    <submittedName>
        <fullName evidence="2">Uncharacterized protein</fullName>
    </submittedName>
</protein>
<dbReference type="OrthoDB" id="120771at2"/>
<keyword evidence="1" id="KW-1133">Transmembrane helix</keyword>
<name>A0A1H4S1G8_9BACT</name>
<dbReference type="RefSeq" id="WP_074655106.1">
    <property type="nucleotide sequence ID" value="NZ_FNSD01000001.1"/>
</dbReference>
<proteinExistence type="predicted"/>
<accession>A0A1H4S1G8</accession>
<evidence type="ECO:0000256" key="1">
    <source>
        <dbReference type="SAM" id="Phobius"/>
    </source>
</evidence>
<dbReference type="EMBL" id="FNSD01000001">
    <property type="protein sequence ID" value="SEC37908.1"/>
    <property type="molecule type" value="Genomic_DNA"/>
</dbReference>
<evidence type="ECO:0000313" key="2">
    <source>
        <dbReference type="EMBL" id="SEC37908.1"/>
    </source>
</evidence>
<feature type="transmembrane region" description="Helical" evidence="1">
    <location>
        <begin position="68"/>
        <end position="90"/>
    </location>
</feature>
<feature type="transmembrane region" description="Helical" evidence="1">
    <location>
        <begin position="42"/>
        <end position="62"/>
    </location>
</feature>